<dbReference type="SMART" id="SM01321">
    <property type="entry name" value="Y1_Tnp"/>
    <property type="match status" value="1"/>
</dbReference>
<sequence>MALWRLYYHLIWATKERQPLIQLELEAPLYNYIIGKADAKSCIVHAIGGIEDHVHLVVSIPPHISIADFVKNLKGSSSHYFNTTFFAPKSHKFAWQEGYGVFSLGSKQLEQAVIYVQNQKTHHSQKTAIAYLEQVAHEDDPPKYWHQT</sequence>
<dbReference type="InterPro" id="IPR036515">
    <property type="entry name" value="Transposase_17_sf"/>
</dbReference>
<keyword evidence="3" id="KW-1185">Reference proteome</keyword>
<organism evidence="2 3">
    <name type="scientific">Merismopedia glauca CCAP 1448/3</name>
    <dbReference type="NCBI Taxonomy" id="1296344"/>
    <lineage>
        <taxon>Bacteria</taxon>
        <taxon>Bacillati</taxon>
        <taxon>Cyanobacteriota</taxon>
        <taxon>Cyanophyceae</taxon>
        <taxon>Synechococcales</taxon>
        <taxon>Merismopediaceae</taxon>
        <taxon>Merismopedia</taxon>
    </lineage>
</organism>
<dbReference type="GO" id="GO:0006313">
    <property type="term" value="P:DNA transposition"/>
    <property type="evidence" value="ECO:0007669"/>
    <property type="project" value="InterPro"/>
</dbReference>
<dbReference type="Gene3D" id="3.30.70.1290">
    <property type="entry name" value="Transposase IS200-like"/>
    <property type="match status" value="1"/>
</dbReference>
<reference evidence="2 3" key="2">
    <citation type="submission" date="2018-03" db="EMBL/GenBank/DDBJ databases">
        <title>The ancient ancestry and fast evolution of plastids.</title>
        <authorList>
            <person name="Moore K.R."/>
            <person name="Magnabosco C."/>
            <person name="Momper L."/>
            <person name="Gold D.A."/>
            <person name="Bosak T."/>
            <person name="Fournier G.P."/>
        </authorList>
    </citation>
    <scope>NUCLEOTIDE SEQUENCE [LARGE SCALE GENOMIC DNA]</scope>
    <source>
        <strain evidence="2 3">CCAP 1448/3</strain>
    </source>
</reference>
<evidence type="ECO:0000313" key="3">
    <source>
        <dbReference type="Proteomes" id="UP000238762"/>
    </source>
</evidence>
<proteinExistence type="predicted"/>
<gene>
    <name evidence="2" type="ORF">C7B64_22595</name>
</gene>
<dbReference type="PANTHER" id="PTHR33360">
    <property type="entry name" value="TRANSPOSASE FOR INSERTION SEQUENCE ELEMENT IS200"/>
    <property type="match status" value="1"/>
</dbReference>
<protein>
    <submittedName>
        <fullName evidence="2">IS200/IS605 family transposase</fullName>
    </submittedName>
</protein>
<evidence type="ECO:0000313" key="2">
    <source>
        <dbReference type="EMBL" id="PSB00620.1"/>
    </source>
</evidence>
<dbReference type="GO" id="GO:0004803">
    <property type="term" value="F:transposase activity"/>
    <property type="evidence" value="ECO:0007669"/>
    <property type="project" value="InterPro"/>
</dbReference>
<dbReference type="RefSeq" id="WP_106291644.1">
    <property type="nucleotide sequence ID" value="NZ_CAWNTC010000226.1"/>
</dbReference>
<dbReference type="GO" id="GO:0003677">
    <property type="term" value="F:DNA binding"/>
    <property type="evidence" value="ECO:0007669"/>
    <property type="project" value="InterPro"/>
</dbReference>
<accession>A0A2T1BX86</accession>
<feature type="domain" description="Transposase IS200-like" evidence="1">
    <location>
        <begin position="3"/>
        <end position="119"/>
    </location>
</feature>
<dbReference type="AlphaFoldDB" id="A0A2T1BX86"/>
<dbReference type="Proteomes" id="UP000238762">
    <property type="component" value="Unassembled WGS sequence"/>
</dbReference>
<reference evidence="2 3" key="1">
    <citation type="submission" date="2018-02" db="EMBL/GenBank/DDBJ databases">
        <authorList>
            <person name="Cohen D.B."/>
            <person name="Kent A.D."/>
        </authorList>
    </citation>
    <scope>NUCLEOTIDE SEQUENCE [LARGE SCALE GENOMIC DNA]</scope>
    <source>
        <strain evidence="2 3">CCAP 1448/3</strain>
    </source>
</reference>
<dbReference type="PANTHER" id="PTHR33360:SF2">
    <property type="entry name" value="TRANSPOSASE FOR INSERTION SEQUENCE ELEMENT IS200"/>
    <property type="match status" value="1"/>
</dbReference>
<dbReference type="EMBL" id="PVWJ01000181">
    <property type="protein sequence ID" value="PSB00620.1"/>
    <property type="molecule type" value="Genomic_DNA"/>
</dbReference>
<dbReference type="SUPFAM" id="SSF143422">
    <property type="entry name" value="Transposase IS200-like"/>
    <property type="match status" value="1"/>
</dbReference>
<dbReference type="InterPro" id="IPR002686">
    <property type="entry name" value="Transposase_17"/>
</dbReference>
<comment type="caution">
    <text evidence="2">The sequence shown here is derived from an EMBL/GenBank/DDBJ whole genome shotgun (WGS) entry which is preliminary data.</text>
</comment>
<name>A0A2T1BX86_9CYAN</name>
<dbReference type="OrthoDB" id="9798161at2"/>
<dbReference type="NCBIfam" id="NF033573">
    <property type="entry name" value="transpos_IS200"/>
    <property type="match status" value="1"/>
</dbReference>
<evidence type="ECO:0000259" key="1">
    <source>
        <dbReference type="SMART" id="SM01321"/>
    </source>
</evidence>
<dbReference type="Pfam" id="PF01797">
    <property type="entry name" value="Y1_Tnp"/>
    <property type="match status" value="1"/>
</dbReference>